<dbReference type="OrthoDB" id="2266445at2759"/>
<feature type="transmembrane region" description="Helical" evidence="8">
    <location>
        <begin position="102"/>
        <end position="129"/>
    </location>
</feature>
<feature type="transmembrane region" description="Helical" evidence="8">
    <location>
        <begin position="449"/>
        <end position="468"/>
    </location>
</feature>
<dbReference type="GO" id="GO:0005886">
    <property type="term" value="C:plasma membrane"/>
    <property type="evidence" value="ECO:0007669"/>
    <property type="project" value="UniProtKB-SubCell"/>
</dbReference>
<organism evidence="9 10">
    <name type="scientific">Lichtheimia corymbifera JMRC:FSU:9682</name>
    <dbReference type="NCBI Taxonomy" id="1263082"/>
    <lineage>
        <taxon>Eukaryota</taxon>
        <taxon>Fungi</taxon>
        <taxon>Fungi incertae sedis</taxon>
        <taxon>Mucoromycota</taxon>
        <taxon>Mucoromycotina</taxon>
        <taxon>Mucoromycetes</taxon>
        <taxon>Mucorales</taxon>
        <taxon>Lichtheimiaceae</taxon>
        <taxon>Lichtheimia</taxon>
    </lineage>
</organism>
<comment type="caution">
    <text evidence="9">The sequence shown here is derived from an EMBL/GenBank/DDBJ whole genome shotgun (WGS) entry which is preliminary data.</text>
</comment>
<keyword evidence="4 8" id="KW-0812">Transmembrane</keyword>
<keyword evidence="3" id="KW-1003">Cell membrane</keyword>
<comment type="subcellular location">
    <subcellularLocation>
        <location evidence="1">Cell membrane</location>
        <topology evidence="1">Multi-pass membrane protein</topology>
    </subcellularLocation>
</comment>
<protein>
    <submittedName>
        <fullName evidence="9">L-lactate transport</fullName>
    </submittedName>
</protein>
<proteinExistence type="predicted"/>
<dbReference type="InterPro" id="IPR003804">
    <property type="entry name" value="Lactate_perm"/>
</dbReference>
<feature type="region of interest" description="Disordered" evidence="7">
    <location>
        <begin position="395"/>
        <end position="417"/>
    </location>
</feature>
<sequence length="695" mass="76218">MVNIPTAPSEAYDNYFVQPLAPIGGSLVGSFFVGLIPLILVLILLGVLRMPAHYASFLSLVVWYVPRCQHAYGTPFFSYTVILPSFSILIAIFGWHMPAQQAFSAIANGIVFANWPIMWIVVNAMWIYNIAVRSGIFKLFRRWMLTNTPADKRVFLILIAYSFSAVLEGVAGFGTPGAICSALLVSLGYKPLDALTFTLLFDTIPVAFGALGIPITTLGSLTDIDPMKISAMLGRQLPLFSLFLPTYAMVLYAGPRAGFLECWPLTLVAGLSFSVIQGIFANLVGPELPDLLSGLVSMLTIIVFVRFWKPPFREEYRAMMVADPDATPAGTAAAAATTDNEQATTTTPPKKTLLDRAQFWKKTEANDIVVTTISRTEQAPKRSLLSSLQFWRKPAQDDTSSTAQSNINMPNDHDDMRDPNRDMDEEMGVEVPSKPVSTAVVKPTLYETMLAWSPWILIVILVIIWTFADISQYGEQSVQFPHLHDRVWLTLYSKPYDAIWDFQPLATGTAILIAGLLFDVIVLINGSSPWIIWYALIDTVKQLFFADLTVSLIMAFAYLYNYSGIVYTVGLTLSQVGRAFPFLSAWIGWIGCFLTGSDTSANSLFGNLQVVAAREIGLSKILMAATNTAGAVTAKLISPQTLSTGVSTIGMRGKEGVVLRRTIIHSILFVCLVGALTCFEQYVIPGIIPPGDDDI</sequence>
<feature type="transmembrane region" description="Helical" evidence="8">
    <location>
        <begin position="20"/>
        <end position="48"/>
    </location>
</feature>
<dbReference type="Proteomes" id="UP000027586">
    <property type="component" value="Unassembled WGS sequence"/>
</dbReference>
<dbReference type="PANTHER" id="PTHR30003:SF0">
    <property type="entry name" value="GLYCOLATE PERMEASE GLCA-RELATED"/>
    <property type="match status" value="1"/>
</dbReference>
<feature type="transmembrane region" description="Helical" evidence="8">
    <location>
        <begin position="265"/>
        <end position="285"/>
    </location>
</feature>
<feature type="transmembrane region" description="Helical" evidence="8">
    <location>
        <begin position="510"/>
        <end position="536"/>
    </location>
</feature>
<evidence type="ECO:0000256" key="6">
    <source>
        <dbReference type="ARBA" id="ARBA00023136"/>
    </source>
</evidence>
<evidence type="ECO:0000313" key="9">
    <source>
        <dbReference type="EMBL" id="CDH54235.1"/>
    </source>
</evidence>
<feature type="transmembrane region" description="Helical" evidence="8">
    <location>
        <begin position="199"/>
        <end position="221"/>
    </location>
</feature>
<dbReference type="AlphaFoldDB" id="A0A068RWX1"/>
<feature type="transmembrane region" description="Helical" evidence="8">
    <location>
        <begin position="543"/>
        <end position="560"/>
    </location>
</feature>
<accession>A0A068RWX1</accession>
<evidence type="ECO:0000313" key="10">
    <source>
        <dbReference type="Proteomes" id="UP000027586"/>
    </source>
</evidence>
<feature type="transmembrane region" description="Helical" evidence="8">
    <location>
        <begin position="291"/>
        <end position="308"/>
    </location>
</feature>
<evidence type="ECO:0000256" key="4">
    <source>
        <dbReference type="ARBA" id="ARBA00022692"/>
    </source>
</evidence>
<evidence type="ECO:0000256" key="2">
    <source>
        <dbReference type="ARBA" id="ARBA00022448"/>
    </source>
</evidence>
<keyword evidence="2" id="KW-0813">Transport</keyword>
<evidence type="ECO:0000256" key="5">
    <source>
        <dbReference type="ARBA" id="ARBA00022989"/>
    </source>
</evidence>
<dbReference type="GO" id="GO:0015129">
    <property type="term" value="F:lactate transmembrane transporter activity"/>
    <property type="evidence" value="ECO:0007669"/>
    <property type="project" value="InterPro"/>
</dbReference>
<dbReference type="GO" id="GO:0015295">
    <property type="term" value="F:solute:proton symporter activity"/>
    <property type="evidence" value="ECO:0007669"/>
    <property type="project" value="TreeGrafter"/>
</dbReference>
<gene>
    <name evidence="9" type="ORF">LCOR_05500.1</name>
</gene>
<keyword evidence="10" id="KW-1185">Reference proteome</keyword>
<feature type="transmembrane region" description="Helical" evidence="8">
    <location>
        <begin position="76"/>
        <end position="96"/>
    </location>
</feature>
<evidence type="ECO:0000256" key="8">
    <source>
        <dbReference type="SAM" id="Phobius"/>
    </source>
</evidence>
<feature type="compositionally biased region" description="Polar residues" evidence="7">
    <location>
        <begin position="397"/>
        <end position="409"/>
    </location>
</feature>
<evidence type="ECO:0000256" key="7">
    <source>
        <dbReference type="SAM" id="MobiDB-lite"/>
    </source>
</evidence>
<dbReference type="PANTHER" id="PTHR30003">
    <property type="entry name" value="L-LACTATE PERMEASE"/>
    <property type="match status" value="1"/>
</dbReference>
<feature type="transmembrane region" description="Helical" evidence="8">
    <location>
        <begin position="580"/>
        <end position="597"/>
    </location>
</feature>
<dbReference type="STRING" id="1263082.A0A068RWX1"/>
<feature type="transmembrane region" description="Helical" evidence="8">
    <location>
        <begin position="662"/>
        <end position="684"/>
    </location>
</feature>
<keyword evidence="5 8" id="KW-1133">Transmembrane helix</keyword>
<dbReference type="VEuPathDB" id="FungiDB:LCOR_05500.1"/>
<reference evidence="9" key="1">
    <citation type="submission" date="2013-08" db="EMBL/GenBank/DDBJ databases">
        <title>Gene expansion shapes genome architecture in the human pathogen Lichtheimia corymbifera: an evolutionary genomics analysis in the ancient terrestrial Mucorales (Mucoromycotina).</title>
        <authorList>
            <person name="Schwartze V.U."/>
            <person name="Winter S."/>
            <person name="Shelest E."/>
            <person name="Marcet-Houben M."/>
            <person name="Horn F."/>
            <person name="Wehner S."/>
            <person name="Hoffmann K."/>
            <person name="Riege K."/>
            <person name="Sammeth M."/>
            <person name="Nowrousian M."/>
            <person name="Valiante V."/>
            <person name="Linde J."/>
            <person name="Jacobsen I.D."/>
            <person name="Marz M."/>
            <person name="Brakhage A.A."/>
            <person name="Gabaldon T."/>
            <person name="Bocker S."/>
            <person name="Voigt K."/>
        </authorList>
    </citation>
    <scope>NUCLEOTIDE SEQUENCE [LARGE SCALE GENOMIC DNA]</scope>
    <source>
        <strain evidence="9">FSU 9682</strain>
    </source>
</reference>
<dbReference type="Pfam" id="PF02652">
    <property type="entry name" value="Lactate_perm"/>
    <property type="match status" value="2"/>
</dbReference>
<dbReference type="EMBL" id="CBTN010000022">
    <property type="protein sequence ID" value="CDH54235.1"/>
    <property type="molecule type" value="Genomic_DNA"/>
</dbReference>
<evidence type="ECO:0000256" key="1">
    <source>
        <dbReference type="ARBA" id="ARBA00004651"/>
    </source>
</evidence>
<name>A0A068RWX1_9FUNG</name>
<keyword evidence="6 8" id="KW-0472">Membrane</keyword>
<evidence type="ECO:0000256" key="3">
    <source>
        <dbReference type="ARBA" id="ARBA00022475"/>
    </source>
</evidence>